<accession>A0AAW8R8V7</accession>
<dbReference type="InterPro" id="IPR021378">
    <property type="entry name" value="DUF3010"/>
</dbReference>
<evidence type="ECO:0000313" key="1">
    <source>
        <dbReference type="EMBL" id="MDT0584365.1"/>
    </source>
</evidence>
<reference evidence="1 2" key="1">
    <citation type="submission" date="2023-09" db="EMBL/GenBank/DDBJ databases">
        <authorList>
            <person name="Rey-Velasco X."/>
        </authorList>
    </citation>
    <scope>NUCLEOTIDE SEQUENCE [LARGE SCALE GENOMIC DNA]</scope>
    <source>
        <strain evidence="1 2">W409</strain>
    </source>
</reference>
<protein>
    <submittedName>
        <fullName evidence="1">DUF3010 family protein</fullName>
    </submittedName>
</protein>
<sequence>MKICGVEIKGSEAIVCILDYNDGLFTLPDCRVRKVEFDKRNNTGDIRYFQSTFAKLMADYKVESVVIKDRPLKGKFAGGALGFKMEAAIQLIDGLDVHTMSPQEQKESIKRNPVSVDFSETGLKIFQEQAFTVAYAKHMNIQYPPQPEA</sequence>
<name>A0AAW8R8V7_9ALTE</name>
<gene>
    <name evidence="1" type="ORF">RM544_17600</name>
</gene>
<dbReference type="Pfam" id="PF11215">
    <property type="entry name" value="DUF3010"/>
    <property type="match status" value="1"/>
</dbReference>
<comment type="caution">
    <text evidence="1">The sequence shown here is derived from an EMBL/GenBank/DDBJ whole genome shotgun (WGS) entry which is preliminary data.</text>
</comment>
<proteinExistence type="predicted"/>
<dbReference type="Proteomes" id="UP001249020">
    <property type="component" value="Unassembled WGS sequence"/>
</dbReference>
<keyword evidence="2" id="KW-1185">Reference proteome</keyword>
<dbReference type="AlphaFoldDB" id="A0AAW8R8V7"/>
<organism evidence="1 2">
    <name type="scientific">Brumicola blandensis</name>
    <dbReference type="NCBI Taxonomy" id="3075611"/>
    <lineage>
        <taxon>Bacteria</taxon>
        <taxon>Pseudomonadati</taxon>
        <taxon>Pseudomonadota</taxon>
        <taxon>Gammaproteobacteria</taxon>
        <taxon>Alteromonadales</taxon>
        <taxon>Alteromonadaceae</taxon>
        <taxon>Brumicola</taxon>
    </lineage>
</organism>
<dbReference type="EMBL" id="JAVRIE010000013">
    <property type="protein sequence ID" value="MDT0584365.1"/>
    <property type="molecule type" value="Genomic_DNA"/>
</dbReference>
<dbReference type="RefSeq" id="WP_311363136.1">
    <property type="nucleotide sequence ID" value="NZ_JAVRIE010000013.1"/>
</dbReference>
<evidence type="ECO:0000313" key="2">
    <source>
        <dbReference type="Proteomes" id="UP001249020"/>
    </source>
</evidence>